<dbReference type="EMBL" id="JAZHXI010000004">
    <property type="protein sequence ID" value="KAL2072169.1"/>
    <property type="molecule type" value="Genomic_DNA"/>
</dbReference>
<evidence type="ECO:0000259" key="1">
    <source>
        <dbReference type="Pfam" id="PF26607"/>
    </source>
</evidence>
<dbReference type="SUPFAM" id="SSF89372">
    <property type="entry name" value="Fucose-specific lectin"/>
    <property type="match status" value="2"/>
</dbReference>
<comment type="caution">
    <text evidence="2">The sequence shown here is derived from an EMBL/GenBank/DDBJ whole genome shotgun (WGS) entry which is preliminary data.</text>
</comment>
<gene>
    <name evidence="2" type="ORF">VTL71DRAFT_11512</name>
</gene>
<feature type="domain" description="PLL-like beta propeller" evidence="1">
    <location>
        <begin position="47"/>
        <end position="335"/>
    </location>
</feature>
<dbReference type="InterPro" id="IPR058502">
    <property type="entry name" value="PLL-like_beta-prop"/>
</dbReference>
<protein>
    <recommendedName>
        <fullName evidence="1">PLL-like beta propeller domain-containing protein</fullName>
    </recommendedName>
</protein>
<dbReference type="Gene3D" id="2.120.10.70">
    <property type="entry name" value="Fucose-specific lectin"/>
    <property type="match status" value="2"/>
</dbReference>
<keyword evidence="3" id="KW-1185">Reference proteome</keyword>
<dbReference type="Proteomes" id="UP001595075">
    <property type="component" value="Unassembled WGS sequence"/>
</dbReference>
<evidence type="ECO:0000313" key="3">
    <source>
        <dbReference type="Proteomes" id="UP001595075"/>
    </source>
</evidence>
<accession>A0ABR4CSX5</accession>
<name>A0ABR4CSX5_9HELO</name>
<sequence length="335" mass="36664">MATLQTPLLTNSAGKLLKFAVAVAAVCRGIPGHRVDLFRLGSANDLQHNWAGFKSLGGALTTPPTAVSTTDEYGFAVDVFGTGPDKAAWHGRNEDGIWLNWESLGGTYTSRLDVTARDSPHLDIFGLGKSLEGTQQSWVEREGQWSGQKTINGTFALPITSVSSSSNTLDAFGVGPDIGLYQNAWNGSKWSGWQYVIIPLSSPVATVLSNKDRIDLVCRSQYYYAYNTWNGNEWGEWSALSYSNHRFDSEPSLVSWGPGRMDLFGVGSDVVLYHLYYDNGTWTREYDNLGGSFASAPTAISCQENRLDVFAVGVDGAVWLKSWDGSTWVEWKSLG</sequence>
<evidence type="ECO:0000313" key="2">
    <source>
        <dbReference type="EMBL" id="KAL2072169.1"/>
    </source>
</evidence>
<proteinExistence type="predicted"/>
<reference evidence="2 3" key="1">
    <citation type="journal article" date="2024" name="Commun. Biol.">
        <title>Comparative genomic analysis of thermophilic fungi reveals convergent evolutionary adaptations and gene losses.</title>
        <authorList>
            <person name="Steindorff A.S."/>
            <person name="Aguilar-Pontes M.V."/>
            <person name="Robinson A.J."/>
            <person name="Andreopoulos B."/>
            <person name="LaButti K."/>
            <person name="Kuo A."/>
            <person name="Mondo S."/>
            <person name="Riley R."/>
            <person name="Otillar R."/>
            <person name="Haridas S."/>
            <person name="Lipzen A."/>
            <person name="Grimwood J."/>
            <person name="Schmutz J."/>
            <person name="Clum A."/>
            <person name="Reid I.D."/>
            <person name="Moisan M.C."/>
            <person name="Butler G."/>
            <person name="Nguyen T.T.M."/>
            <person name="Dewar K."/>
            <person name="Conant G."/>
            <person name="Drula E."/>
            <person name="Henrissat B."/>
            <person name="Hansel C."/>
            <person name="Singer S."/>
            <person name="Hutchinson M.I."/>
            <person name="de Vries R.P."/>
            <person name="Natvig D.O."/>
            <person name="Powell A.J."/>
            <person name="Tsang A."/>
            <person name="Grigoriev I.V."/>
        </authorList>
    </citation>
    <scope>NUCLEOTIDE SEQUENCE [LARGE SCALE GENOMIC DNA]</scope>
    <source>
        <strain evidence="2 3">CBS 494.80</strain>
    </source>
</reference>
<dbReference type="Pfam" id="PF26607">
    <property type="entry name" value="DUF8189"/>
    <property type="match status" value="1"/>
</dbReference>
<organism evidence="2 3">
    <name type="scientific">Oculimacula yallundae</name>
    <dbReference type="NCBI Taxonomy" id="86028"/>
    <lineage>
        <taxon>Eukaryota</taxon>
        <taxon>Fungi</taxon>
        <taxon>Dikarya</taxon>
        <taxon>Ascomycota</taxon>
        <taxon>Pezizomycotina</taxon>
        <taxon>Leotiomycetes</taxon>
        <taxon>Helotiales</taxon>
        <taxon>Ploettnerulaceae</taxon>
        <taxon>Oculimacula</taxon>
    </lineage>
</organism>